<proteinExistence type="predicted"/>
<dbReference type="EMBL" id="JACOIK010000008">
    <property type="protein sequence ID" value="MBD1433742.1"/>
    <property type="molecule type" value="Genomic_DNA"/>
</dbReference>
<name>A0ABR7YR58_9SPHI</name>
<dbReference type="Proteomes" id="UP000602759">
    <property type="component" value="Unassembled WGS sequence"/>
</dbReference>
<organism evidence="1 2">
    <name type="scientific">Sphingobacterium micropteri</name>
    <dbReference type="NCBI Taxonomy" id="2763501"/>
    <lineage>
        <taxon>Bacteria</taxon>
        <taxon>Pseudomonadati</taxon>
        <taxon>Bacteroidota</taxon>
        <taxon>Sphingobacteriia</taxon>
        <taxon>Sphingobacteriales</taxon>
        <taxon>Sphingobacteriaceae</taxon>
        <taxon>Sphingobacterium</taxon>
    </lineage>
</organism>
<protein>
    <submittedName>
        <fullName evidence="1">Uncharacterized protein</fullName>
    </submittedName>
</protein>
<reference evidence="1 2" key="1">
    <citation type="submission" date="2020-08" db="EMBL/GenBank/DDBJ databases">
        <title>Sphingobacterium sp. DN00404 isolated from aquaculture water.</title>
        <authorList>
            <person name="Zhang M."/>
        </authorList>
    </citation>
    <scope>NUCLEOTIDE SEQUENCE [LARGE SCALE GENOMIC DNA]</scope>
    <source>
        <strain evidence="1 2">DN00404</strain>
    </source>
</reference>
<keyword evidence="2" id="KW-1185">Reference proteome</keyword>
<sequence length="78" mass="9623">MQILDSIQVLQDTLMEFPTQYEANTFKYKVTEKDSLFRWNIYAKFWQMYGFMLPKDEGIVYDRLIDKLTFWNVQLIRR</sequence>
<gene>
    <name evidence="1" type="ORF">H8B06_12960</name>
</gene>
<dbReference type="RefSeq" id="WP_190994688.1">
    <property type="nucleotide sequence ID" value="NZ_JACOIK010000008.1"/>
</dbReference>
<comment type="caution">
    <text evidence="1">The sequence shown here is derived from an EMBL/GenBank/DDBJ whole genome shotgun (WGS) entry which is preliminary data.</text>
</comment>
<evidence type="ECO:0000313" key="1">
    <source>
        <dbReference type="EMBL" id="MBD1433742.1"/>
    </source>
</evidence>
<accession>A0ABR7YR58</accession>
<evidence type="ECO:0000313" key="2">
    <source>
        <dbReference type="Proteomes" id="UP000602759"/>
    </source>
</evidence>